<proteinExistence type="predicted"/>
<evidence type="ECO:0000256" key="2">
    <source>
        <dbReference type="ARBA" id="ARBA00023004"/>
    </source>
</evidence>
<keyword evidence="6" id="KW-1185">Reference proteome</keyword>
<dbReference type="PROSITE" id="PS00198">
    <property type="entry name" value="4FE4S_FER_1"/>
    <property type="match status" value="1"/>
</dbReference>
<dbReference type="Proteomes" id="UP001651880">
    <property type="component" value="Unassembled WGS sequence"/>
</dbReference>
<sequence length="378" mass="43444">MQYREFNKLGDKLSVLGFGAMRLPLNGDDPGNVKEKESIRLIRYAIDNGVNYIDTAYNYHKGKSEMIVGKALKDGYRDKVKLATKMPVWLTNAYEDFDKYLNEQLQKLDTAYIDFYLLHNLNKKYWRKLSGINVLDFVDKALQDGRIKHIGFSFHDDVSLFKEIIDAYDWDFCQIQYNYMNENFQAGTEGLEYAGSKNIPVMIMEPLLGGKLAKRPPKEIKDIWDKAAIKRTPAEWGLRWVLNHKQVAVVLSGMSTAKQVEENIKTAETALPGSLEQEELDMIKKVSEKYRSRIKVDCTGCGYCMPCPNKVWIPYNFEIYNDFYMYETDRYSTDMYRRLKTGNQAASACVECGKCEAACPQGLPIMETLKKVDGILGK</sequence>
<dbReference type="Pfam" id="PF00248">
    <property type="entry name" value="Aldo_ket_red"/>
    <property type="match status" value="1"/>
</dbReference>
<name>A0ABT1NFC8_9FIRM</name>
<keyword evidence="3" id="KW-0411">Iron-sulfur</keyword>
<accession>A0ABT1NFC8</accession>
<keyword evidence="2" id="KW-0408">Iron</keyword>
<dbReference type="RefSeq" id="WP_255226811.1">
    <property type="nucleotide sequence ID" value="NZ_JAJEKE010000004.1"/>
</dbReference>
<reference evidence="5 6" key="1">
    <citation type="submission" date="2021-10" db="EMBL/GenBank/DDBJ databases">
        <title>Lutispora strain m25 sp. nov., a thermophilic, non-spore-forming bacterium isolated from a lab-scale methanogenic bioreactor digesting anaerobic sludge.</title>
        <authorList>
            <person name="El Houari A."/>
            <person name="Mcdonald J."/>
        </authorList>
    </citation>
    <scope>NUCLEOTIDE SEQUENCE [LARGE SCALE GENOMIC DNA]</scope>
    <source>
        <strain evidence="6">m25</strain>
    </source>
</reference>
<dbReference type="EMBL" id="JAJEKE010000004">
    <property type="protein sequence ID" value="MCQ1529294.1"/>
    <property type="molecule type" value="Genomic_DNA"/>
</dbReference>
<dbReference type="CDD" id="cd19096">
    <property type="entry name" value="AKR_Fe-S_oxidoreductase"/>
    <property type="match status" value="1"/>
</dbReference>
<dbReference type="InterPro" id="IPR053135">
    <property type="entry name" value="AKR2_Oxidoreductase"/>
</dbReference>
<evidence type="ECO:0000313" key="6">
    <source>
        <dbReference type="Proteomes" id="UP001651880"/>
    </source>
</evidence>
<gene>
    <name evidence="5" type="ORF">LJD61_06980</name>
</gene>
<dbReference type="Gene3D" id="3.20.20.100">
    <property type="entry name" value="NADP-dependent oxidoreductase domain"/>
    <property type="match status" value="1"/>
</dbReference>
<organism evidence="5 6">
    <name type="scientific">Lutispora saccharofermentans</name>
    <dbReference type="NCBI Taxonomy" id="3024236"/>
    <lineage>
        <taxon>Bacteria</taxon>
        <taxon>Bacillati</taxon>
        <taxon>Bacillota</taxon>
        <taxon>Clostridia</taxon>
        <taxon>Lutisporales</taxon>
        <taxon>Lutisporaceae</taxon>
        <taxon>Lutispora</taxon>
    </lineage>
</organism>
<dbReference type="InterPro" id="IPR017900">
    <property type="entry name" value="4Fe4S_Fe_S_CS"/>
</dbReference>
<dbReference type="InterPro" id="IPR017896">
    <property type="entry name" value="4Fe4S_Fe-S-bd"/>
</dbReference>
<dbReference type="Pfam" id="PF13187">
    <property type="entry name" value="Fer4_9"/>
    <property type="match status" value="1"/>
</dbReference>
<evidence type="ECO:0000256" key="3">
    <source>
        <dbReference type="ARBA" id="ARBA00023014"/>
    </source>
</evidence>
<evidence type="ECO:0000313" key="5">
    <source>
        <dbReference type="EMBL" id="MCQ1529294.1"/>
    </source>
</evidence>
<dbReference type="InterPro" id="IPR036812">
    <property type="entry name" value="NAD(P)_OxRdtase_dom_sf"/>
</dbReference>
<evidence type="ECO:0000256" key="1">
    <source>
        <dbReference type="ARBA" id="ARBA00022723"/>
    </source>
</evidence>
<keyword evidence="1" id="KW-0479">Metal-binding</keyword>
<evidence type="ECO:0000259" key="4">
    <source>
        <dbReference type="PROSITE" id="PS51379"/>
    </source>
</evidence>
<protein>
    <submittedName>
        <fullName evidence="5">Aldo/keto reductase</fullName>
    </submittedName>
</protein>
<comment type="caution">
    <text evidence="5">The sequence shown here is derived from an EMBL/GenBank/DDBJ whole genome shotgun (WGS) entry which is preliminary data.</text>
</comment>
<dbReference type="PROSITE" id="PS51379">
    <property type="entry name" value="4FE4S_FER_2"/>
    <property type="match status" value="1"/>
</dbReference>
<dbReference type="InterPro" id="IPR023210">
    <property type="entry name" value="NADP_OxRdtase_dom"/>
</dbReference>
<feature type="domain" description="4Fe-4S ferredoxin-type" evidence="4">
    <location>
        <begin position="337"/>
        <end position="369"/>
    </location>
</feature>
<dbReference type="SUPFAM" id="SSF51430">
    <property type="entry name" value="NAD(P)-linked oxidoreductase"/>
    <property type="match status" value="1"/>
</dbReference>
<dbReference type="PANTHER" id="PTHR43312">
    <property type="entry name" value="D-THREO-ALDOSE 1-DEHYDROGENASE"/>
    <property type="match status" value="1"/>
</dbReference>
<dbReference type="PANTHER" id="PTHR43312:SF2">
    <property type="entry name" value="OXIDOREDUCTASE"/>
    <property type="match status" value="1"/>
</dbReference>